<dbReference type="Proteomes" id="UP000053789">
    <property type="component" value="Unassembled WGS sequence"/>
</dbReference>
<organism evidence="3 4">
    <name type="scientific">Cladophialophora bantiana (strain ATCC 10958 / CBS 173.52 / CDC B-1940 / NIH 8579)</name>
    <name type="common">Xylohypha bantiana</name>
    <dbReference type="NCBI Taxonomy" id="1442370"/>
    <lineage>
        <taxon>Eukaryota</taxon>
        <taxon>Fungi</taxon>
        <taxon>Dikarya</taxon>
        <taxon>Ascomycota</taxon>
        <taxon>Pezizomycotina</taxon>
        <taxon>Eurotiomycetes</taxon>
        <taxon>Chaetothyriomycetidae</taxon>
        <taxon>Chaetothyriales</taxon>
        <taxon>Herpotrichiellaceae</taxon>
        <taxon>Cladophialophora</taxon>
    </lineage>
</organism>
<name>A0A0D2HPL7_CLAB1</name>
<dbReference type="PANTHER" id="PTHR10039">
    <property type="entry name" value="AMELOGENIN"/>
    <property type="match status" value="1"/>
</dbReference>
<sequence>MDPITAVQVVGSALGFVDFATRLLSCIYDVYKSPEGLTSRYVQVSVISNDLHCTSKYLQEKLALLPSEYSNDSDRKIGELCMQCMDIAKEVQETRGKLRARGTTKLDYAKSSFVVAAKAFLPRSRVQELEKILEQIRAEIVMTLIASLWEDGNSIRAILDTILLTLNGTDRRVESISKDLKGLTLPNSAETRLKQKIFVQHLWDANWQPKGLSVPNHSEDPADDQIPQQNILRQIISSLSFDEINNRQSMIQPAYAKTFKWIFPCTDDQHHKPASLPAMSTWLESQDDSIYWITGKPGSGKPTLMSYITTNPSLVPHLRIWARNLPHLAAWYYFWDAGSVLEKSKEGLLRRLLWQCIGSRPDIVEKVCGRRWLVARAFPDAELQLPEWDLTELEESFRSLLLLSGQMFRLALFIDGLDEFSGDHRELMGWIHEINQNYDVKICVASRNWPEFSDLLSQGPHLKMENLTQADIQADVAGRFAECGGFRDLQPIYPSECQSLLDNMVQKAQGVFLWVRLVVKSLTVWLDKRRLGDLKELQNILDELPTEMDALCTRIWNSIDPVDIGTTARLFRLLEATFLRLEGMSVWLALGNLIPRQTDGTISEETAEHIRRYVRQGLDMHTRGILEITPRGIVHVLHRSAADWLAKPAMWNDVCSKSPLGFDPLLALLKVGVARLSDKMRLRTDHPTIIARHFWHIVTIYMCHGTCVGARPQNEKVLIETLDELDSTATRIANKIDLSNSDPLIKGRPGPDFVGGPCYNPCHWVNRDLWFMPSDKPRKEYCFVGLASQFSILPYVKAKLSQNPDLLKTNSKRVSLLESAVFCSQPPSVIGSKSIYGMQIVRRRFETIKYLLGCGASRRWGLAPSTTYFFKSSLCKHQILGAFPYSVGNPEEIRFYKQINNLFEQHMRRTRVIRFIFRHRKAVAAEASESWEFRTTEDETKARRESLMNVTEL</sequence>
<evidence type="ECO:0000313" key="3">
    <source>
        <dbReference type="EMBL" id="KIW92795.1"/>
    </source>
</evidence>
<dbReference type="InterPro" id="IPR027417">
    <property type="entry name" value="P-loop_NTPase"/>
</dbReference>
<feature type="domain" description="Nephrocystin 3-like N-terminal" evidence="2">
    <location>
        <begin position="278"/>
        <end position="447"/>
    </location>
</feature>
<evidence type="ECO:0000259" key="2">
    <source>
        <dbReference type="Pfam" id="PF24883"/>
    </source>
</evidence>
<dbReference type="OrthoDB" id="443402at2759"/>
<accession>A0A0D2HPL7</accession>
<dbReference type="PANTHER" id="PTHR10039:SF5">
    <property type="entry name" value="NACHT DOMAIN-CONTAINING PROTEIN"/>
    <property type="match status" value="1"/>
</dbReference>
<keyword evidence="4" id="KW-1185">Reference proteome</keyword>
<dbReference type="SUPFAM" id="SSF52540">
    <property type="entry name" value="P-loop containing nucleoside triphosphate hydrolases"/>
    <property type="match status" value="1"/>
</dbReference>
<gene>
    <name evidence="3" type="ORF">Z519_06644</name>
</gene>
<evidence type="ECO:0000256" key="1">
    <source>
        <dbReference type="ARBA" id="ARBA00022737"/>
    </source>
</evidence>
<keyword evidence="1" id="KW-0677">Repeat</keyword>
<dbReference type="AlphaFoldDB" id="A0A0D2HPL7"/>
<proteinExistence type="predicted"/>
<dbReference type="GeneID" id="27699572"/>
<dbReference type="Gene3D" id="3.40.50.300">
    <property type="entry name" value="P-loop containing nucleotide triphosphate hydrolases"/>
    <property type="match status" value="1"/>
</dbReference>
<dbReference type="HOGENOM" id="CLU_002341_6_3_1"/>
<reference evidence="3" key="1">
    <citation type="submission" date="2015-01" db="EMBL/GenBank/DDBJ databases">
        <title>The Genome Sequence of Cladophialophora bantiana CBS 173.52.</title>
        <authorList>
            <consortium name="The Broad Institute Genomics Platform"/>
            <person name="Cuomo C."/>
            <person name="de Hoog S."/>
            <person name="Gorbushina A."/>
            <person name="Stielow B."/>
            <person name="Teixiera M."/>
            <person name="Abouelleil A."/>
            <person name="Chapman S.B."/>
            <person name="Priest M."/>
            <person name="Young S.K."/>
            <person name="Wortman J."/>
            <person name="Nusbaum C."/>
            <person name="Birren B."/>
        </authorList>
    </citation>
    <scope>NUCLEOTIDE SEQUENCE [LARGE SCALE GENOMIC DNA]</scope>
    <source>
        <strain evidence="3">CBS 173.52</strain>
    </source>
</reference>
<dbReference type="Pfam" id="PF24883">
    <property type="entry name" value="NPHP3_N"/>
    <property type="match status" value="1"/>
</dbReference>
<protein>
    <recommendedName>
        <fullName evidence="2">Nephrocystin 3-like N-terminal domain-containing protein</fullName>
    </recommendedName>
</protein>
<dbReference type="RefSeq" id="XP_016619464.1">
    <property type="nucleotide sequence ID" value="XM_016764382.1"/>
</dbReference>
<dbReference type="EMBL" id="KN846988">
    <property type="protein sequence ID" value="KIW92795.1"/>
    <property type="molecule type" value="Genomic_DNA"/>
</dbReference>
<evidence type="ECO:0000313" key="4">
    <source>
        <dbReference type="Proteomes" id="UP000053789"/>
    </source>
</evidence>
<dbReference type="InterPro" id="IPR056884">
    <property type="entry name" value="NPHP3-like_N"/>
</dbReference>